<dbReference type="KEGG" id="ras:RAS_09130"/>
<protein>
    <recommendedName>
        <fullName evidence="1">Transposase (putative) YhgA-like domain-containing protein</fullName>
    </recommendedName>
</protein>
<dbReference type="Proteomes" id="UP000321183">
    <property type="component" value="Chromosome"/>
</dbReference>
<keyword evidence="3" id="KW-1185">Reference proteome</keyword>
<evidence type="ECO:0000313" key="3">
    <source>
        <dbReference type="Proteomes" id="UP000321183"/>
    </source>
</evidence>
<proteinExistence type="predicted"/>
<dbReference type="Pfam" id="PF04754">
    <property type="entry name" value="Transposase_31"/>
    <property type="match status" value="1"/>
</dbReference>
<sequence length="54" mass="6271">MEKDSFVEPNLKKSISDILFSAKFNSEDGYLFLLLEHQSKPDYSTVQVKNVINY</sequence>
<dbReference type="EMBL" id="AP019563">
    <property type="protein sequence ID" value="BBJ31804.1"/>
    <property type="molecule type" value="Genomic_DNA"/>
</dbReference>
<dbReference type="InterPro" id="IPR006842">
    <property type="entry name" value="Transposase_31"/>
</dbReference>
<organism evidence="2 3">
    <name type="scientific">Rickettsia asiatica</name>
    <dbReference type="NCBI Taxonomy" id="238800"/>
    <lineage>
        <taxon>Bacteria</taxon>
        <taxon>Pseudomonadati</taxon>
        <taxon>Pseudomonadota</taxon>
        <taxon>Alphaproteobacteria</taxon>
        <taxon>Rickettsiales</taxon>
        <taxon>Rickettsiaceae</taxon>
        <taxon>Rickettsieae</taxon>
        <taxon>Rickettsia</taxon>
        <taxon>spotted fever group</taxon>
    </lineage>
</organism>
<reference evidence="2 3" key="1">
    <citation type="submission" date="2019-04" db="EMBL/GenBank/DDBJ databases">
        <title>Draft genome sequence of Rickettsia asiatica Maytaro1284.</title>
        <authorList>
            <person name="Thu M."/>
            <person name="Qiu Y."/>
            <person name="Nakao R."/>
        </authorList>
    </citation>
    <scope>NUCLEOTIDE SEQUENCE [LARGE SCALE GENOMIC DNA]</scope>
    <source>
        <strain evidence="2 3">Maytaro1284</strain>
    </source>
</reference>
<name>A0A510GAJ6_9RICK</name>
<evidence type="ECO:0000259" key="1">
    <source>
        <dbReference type="Pfam" id="PF04754"/>
    </source>
</evidence>
<accession>A0A510GAJ6</accession>
<evidence type="ECO:0000313" key="2">
    <source>
        <dbReference type="EMBL" id="BBJ31804.1"/>
    </source>
</evidence>
<dbReference type="AlphaFoldDB" id="A0A510GAJ6"/>
<gene>
    <name evidence="2" type="ORF">RAS_09130</name>
</gene>
<feature type="domain" description="Transposase (putative) YhgA-like" evidence="1">
    <location>
        <begin position="1"/>
        <end position="44"/>
    </location>
</feature>